<evidence type="ECO:0000313" key="13">
    <source>
        <dbReference type="EMBL" id="MFD2609840.1"/>
    </source>
</evidence>
<proteinExistence type="inferred from homology"/>
<reference evidence="14" key="1">
    <citation type="journal article" date="2019" name="Int. J. Syst. Evol. Microbiol.">
        <title>The Global Catalogue of Microorganisms (GCM) 10K type strain sequencing project: providing services to taxonomists for standard genome sequencing and annotation.</title>
        <authorList>
            <consortium name="The Broad Institute Genomics Platform"/>
            <consortium name="The Broad Institute Genome Sequencing Center for Infectious Disease"/>
            <person name="Wu L."/>
            <person name="Ma J."/>
        </authorList>
    </citation>
    <scope>NUCLEOTIDE SEQUENCE [LARGE SCALE GENOMIC DNA]</scope>
    <source>
        <strain evidence="14">KCTC 33842</strain>
    </source>
</reference>
<evidence type="ECO:0000256" key="2">
    <source>
        <dbReference type="ARBA" id="ARBA00007265"/>
    </source>
</evidence>
<dbReference type="Gene3D" id="3.30.460.10">
    <property type="entry name" value="Beta Polymerase, domain 2"/>
    <property type="match status" value="1"/>
</dbReference>
<dbReference type="InterPro" id="IPR006675">
    <property type="entry name" value="HDIG_dom"/>
</dbReference>
<keyword evidence="7" id="KW-0479">Metal-binding</keyword>
<evidence type="ECO:0000256" key="11">
    <source>
        <dbReference type="RuleBase" id="RU003953"/>
    </source>
</evidence>
<evidence type="ECO:0000256" key="7">
    <source>
        <dbReference type="ARBA" id="ARBA00022723"/>
    </source>
</evidence>
<keyword evidence="8" id="KW-0547">Nucleotide-binding</keyword>
<keyword evidence="6" id="KW-0548">Nucleotidyltransferase</keyword>
<evidence type="ECO:0000256" key="9">
    <source>
        <dbReference type="ARBA" id="ARBA00022842"/>
    </source>
</evidence>
<dbReference type="RefSeq" id="WP_386845527.1">
    <property type="nucleotide sequence ID" value="NZ_JBHUMK010000046.1"/>
</dbReference>
<dbReference type="InterPro" id="IPR006674">
    <property type="entry name" value="HD_domain"/>
</dbReference>
<evidence type="ECO:0000256" key="6">
    <source>
        <dbReference type="ARBA" id="ARBA00022695"/>
    </source>
</evidence>
<dbReference type="Pfam" id="PF01966">
    <property type="entry name" value="HD"/>
    <property type="match status" value="1"/>
</dbReference>
<organism evidence="13 14">
    <name type="scientific">Deinococcus taklimakanensis</name>
    <dbReference type="NCBI Taxonomy" id="536443"/>
    <lineage>
        <taxon>Bacteria</taxon>
        <taxon>Thermotogati</taxon>
        <taxon>Deinococcota</taxon>
        <taxon>Deinococci</taxon>
        <taxon>Deinococcales</taxon>
        <taxon>Deinococcaceae</taxon>
        <taxon>Deinococcus</taxon>
    </lineage>
</organism>
<gene>
    <name evidence="13" type="ORF">ACFSR9_10390</name>
</gene>
<dbReference type="Pfam" id="PF01743">
    <property type="entry name" value="PolyA_pol"/>
    <property type="match status" value="1"/>
</dbReference>
<evidence type="ECO:0000256" key="1">
    <source>
        <dbReference type="ARBA" id="ARBA00001946"/>
    </source>
</evidence>
<sequence>MFRRRPPLPTFPAGALLVGGAARDWLRGAVPKDFDWAVPDPAGAAHALATQLGGAVFPLDTERGYWRVSVPGGVQHDFVPLPQDVTADLLRRDFTVNALALTSGGAVLDPAGGQADLRARRLRMVAEKNLRSDPLRAWRAARFEVTLGLRMEPETERAVRAVAAELQAGRSALPAAERVRDEIHALLLHKDAAHGFLRLEDLGLLALTVPELREGLGVEQGGFHHLDVFRHGLEALHQLIARRPDAERALRWAALLHDVGKPRTRVVDPETGRLSFHGHEKVGADLTRHILTRLKLPVGDVRHASALVGAHMLPLPGTEREARRFVHRRRELLPELLSLMLADREAARGPRSTPESRHSYARGMERVLAALEEQPAPPPPLLSGTEIMALLGLPPGPRVGEAARALAEAAALGEVSTPAQARAFLLRWNGA</sequence>
<dbReference type="InterPro" id="IPR043519">
    <property type="entry name" value="NT_sf"/>
</dbReference>
<dbReference type="InterPro" id="IPR050124">
    <property type="entry name" value="tRNA_CCA-adding_enzyme"/>
</dbReference>
<dbReference type="Proteomes" id="UP001597475">
    <property type="component" value="Unassembled WGS sequence"/>
</dbReference>
<keyword evidence="3" id="KW-0820">tRNA-binding</keyword>
<name>A0ABW5P3U6_9DEIO</name>
<evidence type="ECO:0000256" key="10">
    <source>
        <dbReference type="ARBA" id="ARBA00022884"/>
    </source>
</evidence>
<comment type="similarity">
    <text evidence="2 11">Belongs to the tRNA nucleotidyltransferase/poly(A) polymerase family.</text>
</comment>
<dbReference type="Gene3D" id="1.10.3090.10">
    <property type="entry name" value="cca-adding enzyme, domain 2"/>
    <property type="match status" value="1"/>
</dbReference>
<evidence type="ECO:0000256" key="3">
    <source>
        <dbReference type="ARBA" id="ARBA00022555"/>
    </source>
</evidence>
<keyword evidence="9" id="KW-0460">Magnesium</keyword>
<dbReference type="PANTHER" id="PTHR47545:SF2">
    <property type="entry name" value="CC-ADDING TRNA NUCLEOTIDYLTRANSFERASE"/>
    <property type="match status" value="1"/>
</dbReference>
<dbReference type="CDD" id="cd00077">
    <property type="entry name" value="HDc"/>
    <property type="match status" value="1"/>
</dbReference>
<keyword evidence="4 11" id="KW-0808">Transferase</keyword>
<protein>
    <submittedName>
        <fullName evidence="13">HD domain-containing protein</fullName>
    </submittedName>
</protein>
<dbReference type="NCBIfam" id="TIGR00277">
    <property type="entry name" value="HDIG"/>
    <property type="match status" value="1"/>
</dbReference>
<dbReference type="PANTHER" id="PTHR47545">
    <property type="entry name" value="MULTIFUNCTIONAL CCA PROTEIN"/>
    <property type="match status" value="1"/>
</dbReference>
<dbReference type="SUPFAM" id="SSF81891">
    <property type="entry name" value="Poly A polymerase C-terminal region-like"/>
    <property type="match status" value="1"/>
</dbReference>
<dbReference type="Pfam" id="PF12627">
    <property type="entry name" value="PolyA_pol_RNAbd"/>
    <property type="match status" value="1"/>
</dbReference>
<dbReference type="SUPFAM" id="SSF81301">
    <property type="entry name" value="Nucleotidyltransferase"/>
    <property type="match status" value="1"/>
</dbReference>
<evidence type="ECO:0000313" key="14">
    <source>
        <dbReference type="Proteomes" id="UP001597475"/>
    </source>
</evidence>
<keyword evidence="5" id="KW-0819">tRNA processing</keyword>
<comment type="cofactor">
    <cofactor evidence="1">
        <name>Mg(2+)</name>
        <dbReference type="ChEBI" id="CHEBI:18420"/>
    </cofactor>
</comment>
<dbReference type="InterPro" id="IPR002646">
    <property type="entry name" value="PolA_pol_head_dom"/>
</dbReference>
<comment type="caution">
    <text evidence="13">The sequence shown here is derived from an EMBL/GenBank/DDBJ whole genome shotgun (WGS) entry which is preliminary data.</text>
</comment>
<evidence type="ECO:0000256" key="4">
    <source>
        <dbReference type="ARBA" id="ARBA00022679"/>
    </source>
</evidence>
<evidence type="ECO:0000256" key="8">
    <source>
        <dbReference type="ARBA" id="ARBA00022741"/>
    </source>
</evidence>
<evidence type="ECO:0000256" key="5">
    <source>
        <dbReference type="ARBA" id="ARBA00022694"/>
    </source>
</evidence>
<keyword evidence="14" id="KW-1185">Reference proteome</keyword>
<dbReference type="EMBL" id="JBHUMK010000046">
    <property type="protein sequence ID" value="MFD2609840.1"/>
    <property type="molecule type" value="Genomic_DNA"/>
</dbReference>
<dbReference type="SMART" id="SM00471">
    <property type="entry name" value="HDc"/>
    <property type="match status" value="1"/>
</dbReference>
<accession>A0ABW5P3U6</accession>
<feature type="domain" description="HD/PDEase" evidence="12">
    <location>
        <begin position="224"/>
        <end position="357"/>
    </location>
</feature>
<dbReference type="InterPro" id="IPR032828">
    <property type="entry name" value="PolyA_RNA-bd"/>
</dbReference>
<dbReference type="InterPro" id="IPR003607">
    <property type="entry name" value="HD/PDEase_dom"/>
</dbReference>
<keyword evidence="10 11" id="KW-0694">RNA-binding</keyword>
<evidence type="ECO:0000259" key="12">
    <source>
        <dbReference type="SMART" id="SM00471"/>
    </source>
</evidence>